<evidence type="ECO:0000256" key="4">
    <source>
        <dbReference type="ARBA" id="ARBA00022989"/>
    </source>
</evidence>
<feature type="transmembrane region" description="Helical" evidence="7">
    <location>
        <begin position="319"/>
        <end position="341"/>
    </location>
</feature>
<dbReference type="Pfam" id="PF12704">
    <property type="entry name" value="MacB_PCD"/>
    <property type="match status" value="1"/>
</dbReference>
<gene>
    <name evidence="10" type="ORF">SAMN06264849_10894</name>
</gene>
<protein>
    <submittedName>
        <fullName evidence="10">Putative ABC transport system permease protein</fullName>
    </submittedName>
</protein>
<evidence type="ECO:0000313" key="11">
    <source>
        <dbReference type="Proteomes" id="UP000315636"/>
    </source>
</evidence>
<dbReference type="InterPro" id="IPR050250">
    <property type="entry name" value="Macrolide_Exporter_MacB"/>
</dbReference>
<dbReference type="GO" id="GO:0022857">
    <property type="term" value="F:transmembrane transporter activity"/>
    <property type="evidence" value="ECO:0007669"/>
    <property type="project" value="TreeGrafter"/>
</dbReference>
<dbReference type="GO" id="GO:0005886">
    <property type="term" value="C:plasma membrane"/>
    <property type="evidence" value="ECO:0007669"/>
    <property type="project" value="UniProtKB-SubCell"/>
</dbReference>
<keyword evidence="3 7" id="KW-0812">Transmembrane</keyword>
<keyword evidence="5 7" id="KW-0472">Membrane</keyword>
<feature type="domain" description="MacB-like periplasmic core" evidence="9">
    <location>
        <begin position="21"/>
        <end position="239"/>
    </location>
</feature>
<feature type="transmembrane region" description="Helical" evidence="7">
    <location>
        <begin position="21"/>
        <end position="41"/>
    </location>
</feature>
<dbReference type="Pfam" id="PF02687">
    <property type="entry name" value="FtsX"/>
    <property type="match status" value="1"/>
</dbReference>
<evidence type="ECO:0000259" key="8">
    <source>
        <dbReference type="Pfam" id="PF02687"/>
    </source>
</evidence>
<evidence type="ECO:0000256" key="1">
    <source>
        <dbReference type="ARBA" id="ARBA00004651"/>
    </source>
</evidence>
<evidence type="ECO:0000259" key="9">
    <source>
        <dbReference type="Pfam" id="PF12704"/>
    </source>
</evidence>
<keyword evidence="2" id="KW-1003">Cell membrane</keyword>
<dbReference type="PANTHER" id="PTHR30572:SF4">
    <property type="entry name" value="ABC TRANSPORTER PERMEASE YTRF"/>
    <property type="match status" value="1"/>
</dbReference>
<evidence type="ECO:0000256" key="2">
    <source>
        <dbReference type="ARBA" id="ARBA00022475"/>
    </source>
</evidence>
<name>A0A521E8P8_9BACL</name>
<dbReference type="EMBL" id="FXTI01000008">
    <property type="protein sequence ID" value="SMO80287.1"/>
    <property type="molecule type" value="Genomic_DNA"/>
</dbReference>
<evidence type="ECO:0000256" key="3">
    <source>
        <dbReference type="ARBA" id="ARBA00022692"/>
    </source>
</evidence>
<comment type="similarity">
    <text evidence="6">Belongs to the ABC-4 integral membrane protein family.</text>
</comment>
<evidence type="ECO:0000256" key="5">
    <source>
        <dbReference type="ARBA" id="ARBA00023136"/>
    </source>
</evidence>
<feature type="transmembrane region" description="Helical" evidence="7">
    <location>
        <begin position="361"/>
        <end position="381"/>
    </location>
</feature>
<evidence type="ECO:0000256" key="7">
    <source>
        <dbReference type="SAM" id="Phobius"/>
    </source>
</evidence>
<evidence type="ECO:0000313" key="10">
    <source>
        <dbReference type="EMBL" id="SMO80287.1"/>
    </source>
</evidence>
<feature type="transmembrane region" description="Helical" evidence="7">
    <location>
        <begin position="275"/>
        <end position="299"/>
    </location>
</feature>
<sequence>MSLWESVKMALEAIRAHKMRSILTMLGIVIGVSSVIVTVAIGQGGQDKLTEAFAGSGNILSIQPSADVFMENNGVVPPDFFTQEDIRGLEQLPQVEKVITTSYQSADVGFKEEKLNGAMVYGINSNAMFETNNREVKKGTMFQPSDFQGGGASALINNKAAEELFEGKNPIGKIIRINNYPLVVSGVLAPQEGLFGSFESTTIYMTDRTWASVFGNYDINQLDLEVKDASQMKEAGDRAVDLLHRNHHTEDEYMVQNMEQITKGISQVTGIMTTVIGSIAGISLLVGGIGVMNIMLVSVTERTREIGIRMSVGATRRNIMTQFLIESVTLSVIGGLIGILLGVGISQLVNLLSPLPATVSLPVGIGAVLFSMMFGVVFGLLPANKASRLDPIDCLRRE</sequence>
<dbReference type="InterPro" id="IPR025857">
    <property type="entry name" value="MacB_PCD"/>
</dbReference>
<evidence type="ECO:0000256" key="6">
    <source>
        <dbReference type="ARBA" id="ARBA00038076"/>
    </source>
</evidence>
<dbReference type="InterPro" id="IPR003838">
    <property type="entry name" value="ABC3_permease_C"/>
</dbReference>
<dbReference type="Proteomes" id="UP000315636">
    <property type="component" value="Unassembled WGS sequence"/>
</dbReference>
<reference evidence="10 11" key="1">
    <citation type="submission" date="2017-05" db="EMBL/GenBank/DDBJ databases">
        <authorList>
            <person name="Varghese N."/>
            <person name="Submissions S."/>
        </authorList>
    </citation>
    <scope>NUCLEOTIDE SEQUENCE [LARGE SCALE GENOMIC DNA]</scope>
    <source>
        <strain evidence="10 11">DSM 45474</strain>
    </source>
</reference>
<dbReference type="PANTHER" id="PTHR30572">
    <property type="entry name" value="MEMBRANE COMPONENT OF TRANSPORTER-RELATED"/>
    <property type="match status" value="1"/>
</dbReference>
<organism evidence="10 11">
    <name type="scientific">Melghirimyces algeriensis</name>
    <dbReference type="NCBI Taxonomy" id="910412"/>
    <lineage>
        <taxon>Bacteria</taxon>
        <taxon>Bacillati</taxon>
        <taxon>Bacillota</taxon>
        <taxon>Bacilli</taxon>
        <taxon>Bacillales</taxon>
        <taxon>Thermoactinomycetaceae</taxon>
        <taxon>Melghirimyces</taxon>
    </lineage>
</organism>
<proteinExistence type="inferred from homology"/>
<dbReference type="OrthoDB" id="9770036at2"/>
<accession>A0A521E8P8</accession>
<feature type="domain" description="ABC3 transporter permease C-terminal" evidence="8">
    <location>
        <begin position="278"/>
        <end position="391"/>
    </location>
</feature>
<dbReference type="AlphaFoldDB" id="A0A521E8P8"/>
<keyword evidence="11" id="KW-1185">Reference proteome</keyword>
<keyword evidence="4 7" id="KW-1133">Transmembrane helix</keyword>
<dbReference type="RefSeq" id="WP_142506057.1">
    <property type="nucleotide sequence ID" value="NZ_FXTI01000008.1"/>
</dbReference>
<comment type="subcellular location">
    <subcellularLocation>
        <location evidence="1">Cell membrane</location>
        <topology evidence="1">Multi-pass membrane protein</topology>
    </subcellularLocation>
</comment>